<reference evidence="17 18" key="1">
    <citation type="submission" date="2021-12" db="EMBL/GenBank/DDBJ databases">
        <title>Discovery of the Pendulisporaceae a myxobacterial family with distinct sporulation behavior and unique specialized metabolism.</title>
        <authorList>
            <person name="Garcia R."/>
            <person name="Popoff A."/>
            <person name="Bader C.D."/>
            <person name="Loehr J."/>
            <person name="Walesch S."/>
            <person name="Walt C."/>
            <person name="Boldt J."/>
            <person name="Bunk B."/>
            <person name="Haeckl F.J.F.P.J."/>
            <person name="Gunesch A.P."/>
            <person name="Birkelbach J."/>
            <person name="Nuebel U."/>
            <person name="Pietschmann T."/>
            <person name="Bach T."/>
            <person name="Mueller R."/>
        </authorList>
    </citation>
    <scope>NUCLEOTIDE SEQUENCE [LARGE SCALE GENOMIC DNA]</scope>
    <source>
        <strain evidence="17 18">MSr11954</strain>
    </source>
</reference>
<dbReference type="InterPro" id="IPR010663">
    <property type="entry name" value="Znf_FPG/IleRS"/>
</dbReference>
<keyword evidence="13" id="KW-0326">Glycosidase</keyword>
<dbReference type="PROSITE" id="PS51068">
    <property type="entry name" value="FPG_CAT"/>
    <property type="match status" value="1"/>
</dbReference>
<dbReference type="Pfam" id="PF06827">
    <property type="entry name" value="zf-FPG_IleRS"/>
    <property type="match status" value="1"/>
</dbReference>
<keyword evidence="8" id="KW-0862">Zinc</keyword>
<evidence type="ECO:0000259" key="16">
    <source>
        <dbReference type="PROSITE" id="PS51068"/>
    </source>
</evidence>
<dbReference type="Gene3D" id="3.20.190.10">
    <property type="entry name" value="MutM-like, N-terminal"/>
    <property type="match status" value="1"/>
</dbReference>
<evidence type="ECO:0000256" key="12">
    <source>
        <dbReference type="ARBA" id="ARBA00023268"/>
    </source>
</evidence>
<keyword evidence="11" id="KW-0456">Lyase</keyword>
<evidence type="ECO:0000256" key="3">
    <source>
        <dbReference type="ARBA" id="ARBA00009409"/>
    </source>
</evidence>
<evidence type="ECO:0000256" key="1">
    <source>
        <dbReference type="ARBA" id="ARBA00001668"/>
    </source>
</evidence>
<dbReference type="InterPro" id="IPR010979">
    <property type="entry name" value="Ribosomal_uS13-like_H2TH"/>
</dbReference>
<dbReference type="InterPro" id="IPR012319">
    <property type="entry name" value="FPG_cat"/>
</dbReference>
<dbReference type="PROSITE" id="PS51066">
    <property type="entry name" value="ZF_FPG_2"/>
    <property type="match status" value="1"/>
</dbReference>
<dbReference type="InterPro" id="IPR000214">
    <property type="entry name" value="Znf_DNA_glyclase/AP_lyase"/>
</dbReference>
<dbReference type="CDD" id="cd08973">
    <property type="entry name" value="BaFpgNei_N_1"/>
    <property type="match status" value="1"/>
</dbReference>
<keyword evidence="9" id="KW-0238">DNA-binding</keyword>
<evidence type="ECO:0000256" key="14">
    <source>
        <dbReference type="PROSITE-ProRule" id="PRU00391"/>
    </source>
</evidence>
<dbReference type="EMBL" id="CP089984">
    <property type="protein sequence ID" value="WXB13103.1"/>
    <property type="molecule type" value="Genomic_DNA"/>
</dbReference>
<dbReference type="SMART" id="SM01232">
    <property type="entry name" value="H2TH"/>
    <property type="match status" value="1"/>
</dbReference>
<keyword evidence="10" id="KW-0234">DNA repair</keyword>
<dbReference type="Pfam" id="PF06831">
    <property type="entry name" value="H2TH"/>
    <property type="match status" value="1"/>
</dbReference>
<keyword evidence="5" id="KW-0227">DNA damage</keyword>
<accession>A0ABZ2LQB9</accession>
<evidence type="ECO:0000256" key="10">
    <source>
        <dbReference type="ARBA" id="ARBA00023204"/>
    </source>
</evidence>
<feature type="domain" description="Formamidopyrimidine-DNA glycosylase catalytic" evidence="16">
    <location>
        <begin position="2"/>
        <end position="169"/>
    </location>
</feature>
<dbReference type="InterPro" id="IPR035937">
    <property type="entry name" value="FPG_N"/>
</dbReference>
<keyword evidence="6 14" id="KW-0863">Zinc-finger</keyword>
<dbReference type="PANTHER" id="PTHR22993:SF9">
    <property type="entry name" value="FORMAMIDOPYRIMIDINE-DNA GLYCOSYLASE"/>
    <property type="match status" value="1"/>
</dbReference>
<dbReference type="Gene3D" id="1.10.8.50">
    <property type="match status" value="1"/>
</dbReference>
<dbReference type="RefSeq" id="WP_394822722.1">
    <property type="nucleotide sequence ID" value="NZ_CP089984.1"/>
</dbReference>
<evidence type="ECO:0000256" key="2">
    <source>
        <dbReference type="ARBA" id="ARBA00001947"/>
    </source>
</evidence>
<evidence type="ECO:0000256" key="11">
    <source>
        <dbReference type="ARBA" id="ARBA00023239"/>
    </source>
</evidence>
<keyword evidence="4" id="KW-0479">Metal-binding</keyword>
<evidence type="ECO:0000256" key="4">
    <source>
        <dbReference type="ARBA" id="ARBA00022723"/>
    </source>
</evidence>
<name>A0ABZ2LQB9_9BACT</name>
<keyword evidence="12" id="KW-0511">Multifunctional enzyme</keyword>
<evidence type="ECO:0000256" key="8">
    <source>
        <dbReference type="ARBA" id="ARBA00022833"/>
    </source>
</evidence>
<dbReference type="SMART" id="SM00898">
    <property type="entry name" value="Fapy_DNA_glyco"/>
    <property type="match status" value="1"/>
</dbReference>
<evidence type="ECO:0000313" key="18">
    <source>
        <dbReference type="Proteomes" id="UP001370348"/>
    </source>
</evidence>
<dbReference type="InterPro" id="IPR015886">
    <property type="entry name" value="H2TH_FPG"/>
</dbReference>
<evidence type="ECO:0000256" key="13">
    <source>
        <dbReference type="ARBA" id="ARBA00023295"/>
    </source>
</evidence>
<comment type="catalytic activity">
    <reaction evidence="1">
        <text>Hydrolysis of DNA containing ring-opened 7-methylguanine residues, releasing 2,6-diamino-4-hydroxy-5-(N-methyl)formamidopyrimidine.</text>
        <dbReference type="EC" id="3.2.2.23"/>
    </reaction>
</comment>
<keyword evidence="7" id="KW-0378">Hydrolase</keyword>
<dbReference type="SUPFAM" id="SSF57716">
    <property type="entry name" value="Glucocorticoid receptor-like (DNA-binding domain)"/>
    <property type="match status" value="1"/>
</dbReference>
<dbReference type="Pfam" id="PF01149">
    <property type="entry name" value="Fapy_DNA_glyco"/>
    <property type="match status" value="1"/>
</dbReference>
<feature type="domain" description="FPG-type" evidence="15">
    <location>
        <begin position="237"/>
        <end position="271"/>
    </location>
</feature>
<evidence type="ECO:0000313" key="17">
    <source>
        <dbReference type="EMBL" id="WXB13103.1"/>
    </source>
</evidence>
<evidence type="ECO:0000256" key="5">
    <source>
        <dbReference type="ARBA" id="ARBA00022763"/>
    </source>
</evidence>
<evidence type="ECO:0000256" key="7">
    <source>
        <dbReference type="ARBA" id="ARBA00022801"/>
    </source>
</evidence>
<comment type="similarity">
    <text evidence="3">Belongs to the FPG family.</text>
</comment>
<evidence type="ECO:0000256" key="9">
    <source>
        <dbReference type="ARBA" id="ARBA00023125"/>
    </source>
</evidence>
<gene>
    <name evidence="17" type="ORF">LZC94_35315</name>
</gene>
<comment type="cofactor">
    <cofactor evidence="2">
        <name>Zn(2+)</name>
        <dbReference type="ChEBI" id="CHEBI:29105"/>
    </cofactor>
</comment>
<dbReference type="Proteomes" id="UP001370348">
    <property type="component" value="Chromosome"/>
</dbReference>
<dbReference type="SUPFAM" id="SSF81624">
    <property type="entry name" value="N-terminal domain of MutM-like DNA repair proteins"/>
    <property type="match status" value="1"/>
</dbReference>
<keyword evidence="18" id="KW-1185">Reference proteome</keyword>
<evidence type="ECO:0000259" key="15">
    <source>
        <dbReference type="PROSITE" id="PS51066"/>
    </source>
</evidence>
<protein>
    <submittedName>
        <fullName evidence="17">Formamidopyrimidine-DNA glycosylase</fullName>
    </submittedName>
</protein>
<proteinExistence type="inferred from homology"/>
<dbReference type="SUPFAM" id="SSF46946">
    <property type="entry name" value="S13-like H2TH domain"/>
    <property type="match status" value="1"/>
</dbReference>
<evidence type="ECO:0000256" key="6">
    <source>
        <dbReference type="ARBA" id="ARBA00022771"/>
    </source>
</evidence>
<organism evidence="17 18">
    <name type="scientific">Pendulispora albinea</name>
    <dbReference type="NCBI Taxonomy" id="2741071"/>
    <lineage>
        <taxon>Bacteria</taxon>
        <taxon>Pseudomonadati</taxon>
        <taxon>Myxococcota</taxon>
        <taxon>Myxococcia</taxon>
        <taxon>Myxococcales</taxon>
        <taxon>Sorangiineae</taxon>
        <taxon>Pendulisporaceae</taxon>
        <taxon>Pendulispora</taxon>
    </lineage>
</organism>
<sequence>MPELPDVTVYVEAIAARIVGEPLLKIRLASPFVLRTVAPPPARFEGQLVTAIRRVGKRIVLVVGAGEPQLFVVIHLMVAGRFRYVAAGAKVPAKVGLAAFDFPKGTLVLTEVSKKKRASIHLVEGEAALRALDRGGIEVLSAKLPAFKKALTGENHTLKRSLTDPRLFSGIGNAYSDEILHRAGLSPVRLTSQLSDEEIARLFEATKSTLVEWTDRLREETGDKFPEKVTAFREEMAVHGRYGKPCPVCGGNVQRIVYAENETNYCPRCQTGGKLLMDRSLSRLLKDDWPKTIDELEERRGARE</sequence>
<dbReference type="PANTHER" id="PTHR22993">
    <property type="entry name" value="FORMAMIDOPYRIMIDINE-DNA GLYCOSYLASE"/>
    <property type="match status" value="1"/>
</dbReference>